<protein>
    <recommendedName>
        <fullName evidence="4">Ribosome biogenesis protein SLX9</fullName>
    </recommendedName>
</protein>
<evidence type="ECO:0000313" key="8">
    <source>
        <dbReference type="EMBL" id="CDR43613.1"/>
    </source>
</evidence>
<evidence type="ECO:0000256" key="6">
    <source>
        <dbReference type="ARBA" id="ARBA00025083"/>
    </source>
</evidence>
<feature type="compositionally biased region" description="Basic residues" evidence="7">
    <location>
        <begin position="1"/>
        <end position="11"/>
    </location>
</feature>
<organism evidence="8">
    <name type="scientific">Cyberlindnera fabianii</name>
    <name type="common">Yeast</name>
    <name type="synonym">Hansenula fabianii</name>
    <dbReference type="NCBI Taxonomy" id="36022"/>
    <lineage>
        <taxon>Eukaryota</taxon>
        <taxon>Fungi</taxon>
        <taxon>Dikarya</taxon>
        <taxon>Ascomycota</taxon>
        <taxon>Saccharomycotina</taxon>
        <taxon>Saccharomycetes</taxon>
        <taxon>Phaffomycetales</taxon>
        <taxon>Phaffomycetaceae</taxon>
        <taxon>Cyberlindnera</taxon>
    </lineage>
</organism>
<dbReference type="GO" id="GO:0000462">
    <property type="term" value="P:maturation of SSU-rRNA from tricistronic rRNA transcript (SSU-rRNA, 5.8S rRNA, LSU-rRNA)"/>
    <property type="evidence" value="ECO:0007669"/>
    <property type="project" value="InterPro"/>
</dbReference>
<evidence type="ECO:0000256" key="4">
    <source>
        <dbReference type="ARBA" id="ARBA00021321"/>
    </source>
</evidence>
<dbReference type="GO" id="GO:0005730">
    <property type="term" value="C:nucleolus"/>
    <property type="evidence" value="ECO:0007669"/>
    <property type="project" value="UniProtKB-SubCell"/>
</dbReference>
<proteinExistence type="inferred from homology"/>
<dbReference type="GO" id="GO:0030686">
    <property type="term" value="C:90S preribosome"/>
    <property type="evidence" value="ECO:0007669"/>
    <property type="project" value="InterPro"/>
</dbReference>
<accession>A0A061B6W3</accession>
<dbReference type="Pfam" id="PF15341">
    <property type="entry name" value="SLX9"/>
    <property type="match status" value="1"/>
</dbReference>
<dbReference type="EMBL" id="LK052897">
    <property type="protein sequence ID" value="CDR43613.1"/>
    <property type="molecule type" value="Genomic_DNA"/>
</dbReference>
<comment type="similarity">
    <text evidence="2">Belongs to the SLX9 family.</text>
</comment>
<evidence type="ECO:0000256" key="7">
    <source>
        <dbReference type="SAM" id="MobiDB-lite"/>
    </source>
</evidence>
<evidence type="ECO:0000256" key="1">
    <source>
        <dbReference type="ARBA" id="ARBA00004604"/>
    </source>
</evidence>
<reference evidence="8" key="1">
    <citation type="journal article" date="2014" name="Genome Announc.">
        <title>Genome sequence of the yeast Cyberlindnera fabianii (Hansenula fabianii).</title>
        <authorList>
            <person name="Freel K.C."/>
            <person name="Sarilar V."/>
            <person name="Neuveglise C."/>
            <person name="Devillers H."/>
            <person name="Friedrich A."/>
            <person name="Schacherer J."/>
        </authorList>
    </citation>
    <scope>NUCLEOTIDE SEQUENCE</scope>
    <source>
        <strain evidence="8">YJS4271</strain>
    </source>
</reference>
<dbReference type="VEuPathDB" id="FungiDB:BON22_4786"/>
<dbReference type="GO" id="GO:0030688">
    <property type="term" value="C:preribosome, small subunit precursor"/>
    <property type="evidence" value="ECO:0007669"/>
    <property type="project" value="InterPro"/>
</dbReference>
<comment type="function">
    <text evidence="6">Involved in ribosome biogenesis. Required for normal pre-rRNA processing in internal transcribed spacer 1 (ITS1). May be involved in the movements of the replication forks.</text>
</comment>
<comment type="subcellular location">
    <subcellularLocation>
        <location evidence="1">Nucleus</location>
        <location evidence="1">Nucleolus</location>
    </subcellularLocation>
</comment>
<sequence>MAKRTQLRTKVARASTKATAEDLPEDPQAFLHAYKETKKEKLQNKRSQLLNKLNAHDGISKSSQRRIKRKQRDELKPKMQDLLETLESEVGKDTINLVDSKEFIASKTKRVNAPSTKTRKGIKKVEDMERQRFGAVLKDATFKKSPFQALKESIANRIAAENTSK</sequence>
<gene>
    <name evidence="8" type="ORF">CYFA0S_12e02564g</name>
</gene>
<dbReference type="OrthoDB" id="4068648at2759"/>
<comment type="subunit">
    <text evidence="3">Interacts with the 35S, 23S and 20S pre-rRNAs and with the U3 snoRNA.</text>
</comment>
<dbReference type="PhylomeDB" id="A0A061B6W3"/>
<feature type="region of interest" description="Disordered" evidence="7">
    <location>
        <begin position="1"/>
        <end position="25"/>
    </location>
</feature>
<feature type="region of interest" description="Disordered" evidence="7">
    <location>
        <begin position="51"/>
        <end position="75"/>
    </location>
</feature>
<keyword evidence="5" id="KW-0539">Nucleus</keyword>
<evidence type="ECO:0000256" key="5">
    <source>
        <dbReference type="ARBA" id="ARBA00023242"/>
    </source>
</evidence>
<dbReference type="InterPro" id="IPR028160">
    <property type="entry name" value="Slx9-like"/>
</dbReference>
<evidence type="ECO:0000256" key="3">
    <source>
        <dbReference type="ARBA" id="ARBA00011523"/>
    </source>
</evidence>
<dbReference type="AlphaFoldDB" id="A0A061B6W3"/>
<evidence type="ECO:0000256" key="2">
    <source>
        <dbReference type="ARBA" id="ARBA00011022"/>
    </source>
</evidence>
<name>A0A061B6W3_CYBFA</name>